<keyword evidence="3 5" id="KW-1133">Transmembrane helix</keyword>
<dbReference type="Pfam" id="PF07690">
    <property type="entry name" value="MFS_1"/>
    <property type="match status" value="1"/>
</dbReference>
<keyword evidence="7" id="KW-1185">Reference proteome</keyword>
<reference evidence="6" key="1">
    <citation type="submission" date="2021-06" db="EMBL/GenBank/DDBJ databases">
        <authorList>
            <person name="Hodson N. C."/>
            <person name="Mongue J. A."/>
            <person name="Jaron S. K."/>
        </authorList>
    </citation>
    <scope>NUCLEOTIDE SEQUENCE</scope>
</reference>
<dbReference type="Proteomes" id="UP000708208">
    <property type="component" value="Unassembled WGS sequence"/>
</dbReference>
<evidence type="ECO:0000256" key="4">
    <source>
        <dbReference type="ARBA" id="ARBA00023136"/>
    </source>
</evidence>
<dbReference type="PANTHER" id="PTHR23507">
    <property type="entry name" value="ZGC:174356"/>
    <property type="match status" value="1"/>
</dbReference>
<evidence type="ECO:0000256" key="3">
    <source>
        <dbReference type="ARBA" id="ARBA00022989"/>
    </source>
</evidence>
<organism evidence="6 7">
    <name type="scientific">Allacma fusca</name>
    <dbReference type="NCBI Taxonomy" id="39272"/>
    <lineage>
        <taxon>Eukaryota</taxon>
        <taxon>Metazoa</taxon>
        <taxon>Ecdysozoa</taxon>
        <taxon>Arthropoda</taxon>
        <taxon>Hexapoda</taxon>
        <taxon>Collembola</taxon>
        <taxon>Symphypleona</taxon>
        <taxon>Sminthuridae</taxon>
        <taxon>Allacma</taxon>
    </lineage>
</organism>
<evidence type="ECO:0000256" key="1">
    <source>
        <dbReference type="ARBA" id="ARBA00004141"/>
    </source>
</evidence>
<dbReference type="OrthoDB" id="419734at2759"/>
<evidence type="ECO:0000313" key="7">
    <source>
        <dbReference type="Proteomes" id="UP000708208"/>
    </source>
</evidence>
<sequence>EKVEVTAAEYTTYRQLIEAGFPVVFAVFVGPWTDKYGTKLPMLLAMFGFLFSAGFYLFFSLYPDAPPSAILLCAIPSALTGGMITIVICVFSFIASHSTEKNRSLRIAMMEGVWWLGSPIGLILGAEIKLHMGTSW</sequence>
<feature type="non-terminal residue" evidence="6">
    <location>
        <position position="1"/>
    </location>
</feature>
<proteinExistence type="predicted"/>
<feature type="transmembrane region" description="Helical" evidence="5">
    <location>
        <begin position="42"/>
        <end position="62"/>
    </location>
</feature>
<dbReference type="GO" id="GO:0016020">
    <property type="term" value="C:membrane"/>
    <property type="evidence" value="ECO:0007669"/>
    <property type="project" value="UniProtKB-SubCell"/>
</dbReference>
<feature type="transmembrane region" description="Helical" evidence="5">
    <location>
        <begin position="68"/>
        <end position="95"/>
    </location>
</feature>
<evidence type="ECO:0000313" key="6">
    <source>
        <dbReference type="EMBL" id="CAG7827807.1"/>
    </source>
</evidence>
<name>A0A8J2L2Y3_9HEXA</name>
<feature type="transmembrane region" description="Helical" evidence="5">
    <location>
        <begin position="12"/>
        <end position="30"/>
    </location>
</feature>
<keyword evidence="4 5" id="KW-0472">Membrane</keyword>
<feature type="non-terminal residue" evidence="6">
    <location>
        <position position="136"/>
    </location>
</feature>
<comment type="caution">
    <text evidence="6">The sequence shown here is derived from an EMBL/GenBank/DDBJ whole genome shotgun (WGS) entry which is preliminary data.</text>
</comment>
<keyword evidence="2 5" id="KW-0812">Transmembrane</keyword>
<dbReference type="EMBL" id="CAJVCH010544939">
    <property type="protein sequence ID" value="CAG7827807.1"/>
    <property type="molecule type" value="Genomic_DNA"/>
</dbReference>
<evidence type="ECO:0000256" key="2">
    <source>
        <dbReference type="ARBA" id="ARBA00022692"/>
    </source>
</evidence>
<evidence type="ECO:0000256" key="5">
    <source>
        <dbReference type="SAM" id="Phobius"/>
    </source>
</evidence>
<protein>
    <submittedName>
        <fullName evidence="6">Uncharacterized protein</fullName>
    </submittedName>
</protein>
<feature type="transmembrane region" description="Helical" evidence="5">
    <location>
        <begin position="107"/>
        <end position="126"/>
    </location>
</feature>
<gene>
    <name evidence="6" type="ORF">AFUS01_LOCUS37769</name>
</gene>
<dbReference type="InterPro" id="IPR011701">
    <property type="entry name" value="MFS"/>
</dbReference>
<dbReference type="AlphaFoldDB" id="A0A8J2L2Y3"/>
<dbReference type="PANTHER" id="PTHR23507:SF1">
    <property type="entry name" value="FI18259P1-RELATED"/>
    <property type="match status" value="1"/>
</dbReference>
<accession>A0A8J2L2Y3</accession>
<dbReference type="GO" id="GO:0022857">
    <property type="term" value="F:transmembrane transporter activity"/>
    <property type="evidence" value="ECO:0007669"/>
    <property type="project" value="InterPro"/>
</dbReference>
<comment type="subcellular location">
    <subcellularLocation>
        <location evidence="1">Membrane</location>
        <topology evidence="1">Multi-pass membrane protein</topology>
    </subcellularLocation>
</comment>